<dbReference type="EMBL" id="LR796942">
    <property type="protein sequence ID" value="CAB4176262.1"/>
    <property type="molecule type" value="Genomic_DNA"/>
</dbReference>
<evidence type="ECO:0000313" key="3">
    <source>
        <dbReference type="EMBL" id="CAB4181532.1"/>
    </source>
</evidence>
<accession>A0A6J5PJB1</accession>
<evidence type="ECO:0000313" key="1">
    <source>
        <dbReference type="EMBL" id="CAB4169238.1"/>
    </source>
</evidence>
<evidence type="ECO:0000313" key="2">
    <source>
        <dbReference type="EMBL" id="CAB4176262.1"/>
    </source>
</evidence>
<gene>
    <name evidence="3" type="ORF">UFOVP1073_41</name>
    <name evidence="4" type="ORF">UFOVP1308_6</name>
    <name evidence="5" type="ORF">UFOVP1423_63</name>
    <name evidence="6" type="ORF">UFOVP1520_34</name>
    <name evidence="1" type="ORF">UFOVP898_43</name>
    <name evidence="2" type="ORF">UFOVP985_16</name>
</gene>
<dbReference type="EMBL" id="LR797259">
    <property type="protein sequence ID" value="CAB4197327.1"/>
    <property type="molecule type" value="Genomic_DNA"/>
</dbReference>
<proteinExistence type="predicted"/>
<name>A0A6J5PJB1_9CAUD</name>
<dbReference type="EMBL" id="LR797361">
    <property type="protein sequence ID" value="CAB4210966.1"/>
    <property type="molecule type" value="Genomic_DNA"/>
</dbReference>
<reference evidence="1" key="1">
    <citation type="submission" date="2020-05" db="EMBL/GenBank/DDBJ databases">
        <authorList>
            <person name="Chiriac C."/>
            <person name="Salcher M."/>
            <person name="Ghai R."/>
            <person name="Kavagutti S V."/>
        </authorList>
    </citation>
    <scope>NUCLEOTIDE SEQUENCE</scope>
</reference>
<sequence>MPPFVPEDRQYRGFTYQPGEAAFEETVESRSDDAETRISMADVPWEHNFLTHMGKEYSFTGRKKKSVYTGRPVWEMAAKGGSTIWIDENGIVSDGIWNSGTKRSSGSGSYTYKGITFIPTGRKGRYADGKLELVYEYESKAGEVIWVSESGRVFYPNQVAGALKPANWMPSDLSMFPGYKGKRSDSDDDVEERFRKTHGPIDGTAQYDGERYVYTGEAAYNSNGGEAYLMKSRSGKKIWVDKAGDFVKAA</sequence>
<evidence type="ECO:0000313" key="4">
    <source>
        <dbReference type="EMBL" id="CAB4197327.1"/>
    </source>
</evidence>
<dbReference type="EMBL" id="LR798377">
    <property type="protein sequence ID" value="CAB5227239.1"/>
    <property type="molecule type" value="Genomic_DNA"/>
</dbReference>
<organism evidence="1">
    <name type="scientific">uncultured Caudovirales phage</name>
    <dbReference type="NCBI Taxonomy" id="2100421"/>
    <lineage>
        <taxon>Viruses</taxon>
        <taxon>Duplodnaviria</taxon>
        <taxon>Heunggongvirae</taxon>
        <taxon>Uroviricota</taxon>
        <taxon>Caudoviricetes</taxon>
        <taxon>Peduoviridae</taxon>
        <taxon>Maltschvirus</taxon>
        <taxon>Maltschvirus maltsch</taxon>
    </lineage>
</organism>
<protein>
    <submittedName>
        <fullName evidence="1">Uncharacterized protein</fullName>
    </submittedName>
</protein>
<evidence type="ECO:0000313" key="5">
    <source>
        <dbReference type="EMBL" id="CAB4210966.1"/>
    </source>
</evidence>
<evidence type="ECO:0000313" key="6">
    <source>
        <dbReference type="EMBL" id="CAB5227239.1"/>
    </source>
</evidence>
<dbReference type="EMBL" id="LR797009">
    <property type="protein sequence ID" value="CAB4181532.1"/>
    <property type="molecule type" value="Genomic_DNA"/>
</dbReference>
<dbReference type="EMBL" id="LR796838">
    <property type="protein sequence ID" value="CAB4169238.1"/>
    <property type="molecule type" value="Genomic_DNA"/>
</dbReference>